<sequence length="93" mass="10113">MTAVIVDDALRDPFRETTANRWRAGIPSWVAPQMVGVTVRRMVSLDVLVPTGRYVRSDDTKGRNGGKLMRVYALNLAAPALLHPRTAAGQPAA</sequence>
<reference evidence="2" key="1">
    <citation type="submission" date="2016-10" db="EMBL/GenBank/DDBJ databases">
        <authorList>
            <person name="Varghese N."/>
            <person name="Submissions S."/>
        </authorList>
    </citation>
    <scope>NUCLEOTIDE SEQUENCE [LARGE SCALE GENOMIC DNA]</scope>
    <source>
        <strain evidence="2">DSM 44796</strain>
    </source>
</reference>
<dbReference type="AlphaFoldDB" id="A0A1G9GIE8"/>
<evidence type="ECO:0000313" key="2">
    <source>
        <dbReference type="Proteomes" id="UP000199682"/>
    </source>
</evidence>
<accession>A0A1G9GIE8</accession>
<gene>
    <name evidence="1" type="ORF">SAMN04488074_108221</name>
</gene>
<proteinExistence type="predicted"/>
<dbReference type="EMBL" id="FNET01000008">
    <property type="protein sequence ID" value="SDL00440.1"/>
    <property type="molecule type" value="Genomic_DNA"/>
</dbReference>
<name>A0A1G9GIE8_9PSEU</name>
<dbReference type="Proteomes" id="UP000199682">
    <property type="component" value="Unassembled WGS sequence"/>
</dbReference>
<organism evidence="1 2">
    <name type="scientific">Lentzea albidocapillata subsp. violacea</name>
    <dbReference type="NCBI Taxonomy" id="128104"/>
    <lineage>
        <taxon>Bacteria</taxon>
        <taxon>Bacillati</taxon>
        <taxon>Actinomycetota</taxon>
        <taxon>Actinomycetes</taxon>
        <taxon>Pseudonocardiales</taxon>
        <taxon>Pseudonocardiaceae</taxon>
        <taxon>Lentzea</taxon>
    </lineage>
</organism>
<protein>
    <submittedName>
        <fullName evidence="1">Uncharacterized protein</fullName>
    </submittedName>
</protein>
<evidence type="ECO:0000313" key="1">
    <source>
        <dbReference type="EMBL" id="SDL00440.1"/>
    </source>
</evidence>